<evidence type="ECO:0000313" key="1">
    <source>
        <dbReference type="EMBL" id="KAK2964959.1"/>
    </source>
</evidence>
<protein>
    <submittedName>
        <fullName evidence="1">Uncharacterized protein</fullName>
    </submittedName>
</protein>
<reference evidence="1 2" key="1">
    <citation type="journal article" date="2022" name="bioRxiv">
        <title>Genomics of Preaxostyla Flagellates Illuminates Evolutionary Transitions and the Path Towards Mitochondrial Loss.</title>
        <authorList>
            <person name="Novak L.V.F."/>
            <person name="Treitli S.C."/>
            <person name="Pyrih J."/>
            <person name="Halakuc P."/>
            <person name="Pipaliya S.V."/>
            <person name="Vacek V."/>
            <person name="Brzon O."/>
            <person name="Soukal P."/>
            <person name="Eme L."/>
            <person name="Dacks J.B."/>
            <person name="Karnkowska A."/>
            <person name="Elias M."/>
            <person name="Hampl V."/>
        </authorList>
    </citation>
    <scope>NUCLEOTIDE SEQUENCE [LARGE SCALE GENOMIC DNA]</scope>
    <source>
        <strain evidence="1">NAU3</strain>
        <tissue evidence="1">Gut</tissue>
    </source>
</reference>
<keyword evidence="2" id="KW-1185">Reference proteome</keyword>
<dbReference type="Proteomes" id="UP001281761">
    <property type="component" value="Unassembled WGS sequence"/>
</dbReference>
<proteinExistence type="predicted"/>
<accession>A0ABQ9YMH6</accession>
<comment type="caution">
    <text evidence="1">The sequence shown here is derived from an EMBL/GenBank/DDBJ whole genome shotgun (WGS) entry which is preliminary data.</text>
</comment>
<dbReference type="EMBL" id="JARBJD010000001">
    <property type="protein sequence ID" value="KAK2964959.1"/>
    <property type="molecule type" value="Genomic_DNA"/>
</dbReference>
<evidence type="ECO:0000313" key="2">
    <source>
        <dbReference type="Proteomes" id="UP001281761"/>
    </source>
</evidence>
<sequence>MKQPSVHLLCVNPINQLKGIRSPVCTNLDWKQNRTTQNTDQKEKRVTNEQDWASSLERNAVEDCICSFL</sequence>
<gene>
    <name evidence="1" type="ORF">BLNAU_260</name>
</gene>
<name>A0ABQ9YMH6_9EUKA</name>
<organism evidence="1 2">
    <name type="scientific">Blattamonas nauphoetae</name>
    <dbReference type="NCBI Taxonomy" id="2049346"/>
    <lineage>
        <taxon>Eukaryota</taxon>
        <taxon>Metamonada</taxon>
        <taxon>Preaxostyla</taxon>
        <taxon>Oxymonadida</taxon>
        <taxon>Blattamonas</taxon>
    </lineage>
</organism>